<gene>
    <name evidence="8" type="ORF">HK097_006371</name>
</gene>
<evidence type="ECO:0000256" key="5">
    <source>
        <dbReference type="ARBA" id="ARBA00023212"/>
    </source>
</evidence>
<dbReference type="AlphaFoldDB" id="A0AAD5SL51"/>
<evidence type="ECO:0000256" key="3">
    <source>
        <dbReference type="ARBA" id="ARBA00022553"/>
    </source>
</evidence>
<evidence type="ECO:0000256" key="6">
    <source>
        <dbReference type="RuleBase" id="RU000686"/>
    </source>
</evidence>
<dbReference type="PROSITE" id="PS00229">
    <property type="entry name" value="TAU_MAP_1"/>
    <property type="match status" value="2"/>
</dbReference>
<evidence type="ECO:0000256" key="1">
    <source>
        <dbReference type="ARBA" id="ARBA00004245"/>
    </source>
</evidence>
<dbReference type="PROSITE" id="PS51491">
    <property type="entry name" value="TAU_MAP_2"/>
    <property type="match status" value="2"/>
</dbReference>
<evidence type="ECO:0000256" key="4">
    <source>
        <dbReference type="ARBA" id="ARBA00022737"/>
    </source>
</evidence>
<keyword evidence="3" id="KW-0597">Phosphoprotein</keyword>
<evidence type="ECO:0000256" key="7">
    <source>
        <dbReference type="SAM" id="MobiDB-lite"/>
    </source>
</evidence>
<evidence type="ECO:0000313" key="9">
    <source>
        <dbReference type="Proteomes" id="UP001212841"/>
    </source>
</evidence>
<protein>
    <recommendedName>
        <fullName evidence="6">Microtubule-associated protein</fullName>
    </recommendedName>
</protein>
<dbReference type="PANTHER" id="PTHR11501">
    <property type="entry name" value="MICROTUBULE-ASSOCIATED PROTEIN"/>
    <property type="match status" value="1"/>
</dbReference>
<sequence>MCLSDLTFGIKELDDARWYTKEQVVAALKAGSSRPDLTPPEDRDTSKLWMPPSYAIANTIVKAWALDGFQFAPDRPEESTGAAKIQTSAINIRPTTVSDDGRRHHHKVLVKMIEPRVGSLDNVYHRAGGGNVQIFEEKLKFKEKARSRVGSLESEPIKLTSIKPPKKKQNINHRPAGGNIKITNKPTHFRARAHSKVGSLENIHHIPGGGYTASSALSDTSSTSPTLPKLHLPSHSPSSHIDTVAAKAYTQMWTYHEPPRRHSAAPSTVSRSAFDVDVESNFSREGLRRKSVAMSKVGSLENIRYRPGPSQKKIFEQKVRFGKVGSKVGSLENITYAPPASDVQIIDVPLKWRAHSKVGSLDNIHHVPAGGHVTIVDEPIIYKSKTDVARAAR</sequence>
<dbReference type="Proteomes" id="UP001212841">
    <property type="component" value="Unassembled WGS sequence"/>
</dbReference>
<dbReference type="InterPro" id="IPR027324">
    <property type="entry name" value="MAP2/MAP4/Tau"/>
</dbReference>
<keyword evidence="2 6" id="KW-0963">Cytoplasm</keyword>
<evidence type="ECO:0000313" key="8">
    <source>
        <dbReference type="EMBL" id="KAJ3057443.1"/>
    </source>
</evidence>
<keyword evidence="5 6" id="KW-0206">Cytoskeleton</keyword>
<dbReference type="PANTHER" id="PTHR11501:SF18">
    <property type="entry name" value="MICROTUBULE-ASSOCIATED PROTEIN"/>
    <property type="match status" value="1"/>
</dbReference>
<name>A0AAD5SL51_9FUNG</name>
<dbReference type="EMBL" id="JADGJD010000003">
    <property type="protein sequence ID" value="KAJ3057443.1"/>
    <property type="molecule type" value="Genomic_DNA"/>
</dbReference>
<keyword evidence="6" id="KW-0493">Microtubule</keyword>
<comment type="subcellular location">
    <subcellularLocation>
        <location evidence="1 6">Cytoplasm</location>
        <location evidence="1 6">Cytoskeleton</location>
    </subcellularLocation>
</comment>
<dbReference type="GO" id="GO:0000226">
    <property type="term" value="P:microtubule cytoskeleton organization"/>
    <property type="evidence" value="ECO:0007669"/>
    <property type="project" value="TreeGrafter"/>
</dbReference>
<keyword evidence="4" id="KW-0677">Repeat</keyword>
<comment type="caution">
    <text evidence="8">The sequence shown here is derived from an EMBL/GenBank/DDBJ whole genome shotgun (WGS) entry which is preliminary data.</text>
</comment>
<organism evidence="8 9">
    <name type="scientific">Rhizophlyctis rosea</name>
    <dbReference type="NCBI Taxonomy" id="64517"/>
    <lineage>
        <taxon>Eukaryota</taxon>
        <taxon>Fungi</taxon>
        <taxon>Fungi incertae sedis</taxon>
        <taxon>Chytridiomycota</taxon>
        <taxon>Chytridiomycota incertae sedis</taxon>
        <taxon>Chytridiomycetes</taxon>
        <taxon>Rhizophlyctidales</taxon>
        <taxon>Rhizophlyctidaceae</taxon>
        <taxon>Rhizophlyctis</taxon>
    </lineage>
</organism>
<feature type="region of interest" description="Disordered" evidence="7">
    <location>
        <begin position="214"/>
        <end position="238"/>
    </location>
</feature>
<dbReference type="GO" id="GO:0005874">
    <property type="term" value="C:microtubule"/>
    <property type="evidence" value="ECO:0007669"/>
    <property type="project" value="UniProtKB-KW"/>
</dbReference>
<dbReference type="InterPro" id="IPR001084">
    <property type="entry name" value="MAP_tubulin-bd_rpt"/>
</dbReference>
<evidence type="ECO:0000256" key="2">
    <source>
        <dbReference type="ARBA" id="ARBA00022490"/>
    </source>
</evidence>
<reference evidence="8" key="1">
    <citation type="submission" date="2020-05" db="EMBL/GenBank/DDBJ databases">
        <title>Phylogenomic resolution of chytrid fungi.</title>
        <authorList>
            <person name="Stajich J.E."/>
            <person name="Amses K."/>
            <person name="Simmons R."/>
            <person name="Seto K."/>
            <person name="Myers J."/>
            <person name="Bonds A."/>
            <person name="Quandt C.A."/>
            <person name="Barry K."/>
            <person name="Liu P."/>
            <person name="Grigoriev I."/>
            <person name="Longcore J.E."/>
            <person name="James T.Y."/>
        </authorList>
    </citation>
    <scope>NUCLEOTIDE SEQUENCE</scope>
    <source>
        <strain evidence="8">JEL0318</strain>
    </source>
</reference>
<proteinExistence type="predicted"/>
<keyword evidence="9" id="KW-1185">Reference proteome</keyword>
<accession>A0AAD5SL51</accession>
<dbReference type="GO" id="GO:0008017">
    <property type="term" value="F:microtubule binding"/>
    <property type="evidence" value="ECO:0007669"/>
    <property type="project" value="InterPro"/>
</dbReference>
<dbReference type="Pfam" id="PF00418">
    <property type="entry name" value="Tubulin-binding"/>
    <property type="match status" value="3"/>
</dbReference>